<organism evidence="2 3">
    <name type="scientific">Glossina austeni</name>
    <name type="common">Savannah tsetse fly</name>
    <dbReference type="NCBI Taxonomy" id="7395"/>
    <lineage>
        <taxon>Eukaryota</taxon>
        <taxon>Metazoa</taxon>
        <taxon>Ecdysozoa</taxon>
        <taxon>Arthropoda</taxon>
        <taxon>Hexapoda</taxon>
        <taxon>Insecta</taxon>
        <taxon>Pterygota</taxon>
        <taxon>Neoptera</taxon>
        <taxon>Endopterygota</taxon>
        <taxon>Diptera</taxon>
        <taxon>Brachycera</taxon>
        <taxon>Muscomorpha</taxon>
        <taxon>Hippoboscoidea</taxon>
        <taxon>Glossinidae</taxon>
        <taxon>Glossina</taxon>
    </lineage>
</organism>
<evidence type="ECO:0000256" key="1">
    <source>
        <dbReference type="SAM" id="MobiDB-lite"/>
    </source>
</evidence>
<feature type="region of interest" description="Disordered" evidence="1">
    <location>
        <begin position="28"/>
        <end position="48"/>
    </location>
</feature>
<dbReference type="AlphaFoldDB" id="A0A1A9UY09"/>
<keyword evidence="3" id="KW-1185">Reference proteome</keyword>
<dbReference type="VEuPathDB" id="VectorBase:GAUT019424"/>
<accession>A0A1A9UY09</accession>
<dbReference type="Proteomes" id="UP000078200">
    <property type="component" value="Unassembled WGS sequence"/>
</dbReference>
<sequence length="102" mass="11683">MQQLCSFRSFLAAATLFGFLLGFNQRQRGLKNPPLERPYGKRTPGRGVPAQTTSLYDLTRIISLIIAFAKRELLLSRVDKQKYFQLRFQSMISVLTHCSKSN</sequence>
<reference evidence="2" key="1">
    <citation type="submission" date="2020-05" db="UniProtKB">
        <authorList>
            <consortium name="EnsemblMetazoa"/>
        </authorList>
    </citation>
    <scope>IDENTIFICATION</scope>
    <source>
        <strain evidence="2">TTRI</strain>
    </source>
</reference>
<protein>
    <submittedName>
        <fullName evidence="2">Uncharacterized protein</fullName>
    </submittedName>
</protein>
<proteinExistence type="predicted"/>
<name>A0A1A9UY09_GLOAU</name>
<dbReference type="EnsemblMetazoa" id="GAUT019424-RA">
    <property type="protein sequence ID" value="GAUT019424-PA"/>
    <property type="gene ID" value="GAUT019424"/>
</dbReference>
<evidence type="ECO:0000313" key="2">
    <source>
        <dbReference type="EnsemblMetazoa" id="GAUT019424-PA"/>
    </source>
</evidence>
<evidence type="ECO:0000313" key="3">
    <source>
        <dbReference type="Proteomes" id="UP000078200"/>
    </source>
</evidence>